<dbReference type="STRING" id="1802772.A3H60_01430"/>
<feature type="transmembrane region" description="Helical" evidence="11">
    <location>
        <begin position="773"/>
        <end position="793"/>
    </location>
</feature>
<dbReference type="EMBL" id="MHWP01000001">
    <property type="protein sequence ID" value="OHB11527.1"/>
    <property type="molecule type" value="Genomic_DNA"/>
</dbReference>
<comment type="subcellular location">
    <subcellularLocation>
        <location evidence="1">Endomembrane system</location>
        <topology evidence="1">Multi-pass membrane protein</topology>
    </subcellularLocation>
</comment>
<evidence type="ECO:0000256" key="2">
    <source>
        <dbReference type="ARBA" id="ARBA00005675"/>
    </source>
</evidence>
<dbReference type="PROSITE" id="PS00154">
    <property type="entry name" value="ATPASE_E1_E2"/>
    <property type="match status" value="1"/>
</dbReference>
<dbReference type="SUPFAM" id="SSF81653">
    <property type="entry name" value="Calcium ATPase, transduction domain A"/>
    <property type="match status" value="1"/>
</dbReference>
<dbReference type="Pfam" id="PF00702">
    <property type="entry name" value="Hydrolase"/>
    <property type="match status" value="1"/>
</dbReference>
<evidence type="ECO:0000256" key="3">
    <source>
        <dbReference type="ARBA" id="ARBA00022553"/>
    </source>
</evidence>
<dbReference type="Gene3D" id="3.40.50.1000">
    <property type="entry name" value="HAD superfamily/HAD-like"/>
    <property type="match status" value="1"/>
</dbReference>
<sequence length="870" mass="95990">MHEKITNEIQRSSFWALPVPEVVEILRTNSQSGISEKEAEVRLKTFGSNIIEKSRQAPSFFILLNQFKSPLILILLFAGIVTLFFAHYRDAFFIFAALIANTALGFYQEYKAEKALAELKTYLKQRSRVIRDGVEHEIDAANLVPGDIVRLTQGDRVPADGRLLFVNDFQVDEAILTGESLPVLKQVLPVSSDAVLGDQLSMVFAGTLVTQGIATVLVCRTDFSTELGKIAALVAESRREETPLQIAIRRFSVQAGFFLGILTLAIFFIGIVLGYSRVEMFLTSVAIAVAAVPEGLPVAMTVILAIGVQRMAKRKGVIRKLVAAEALGSTTIILTDKTGTLTIAKMELSKVLPVQDKEKNKLLELALLNTNVLIENRDKEPSEWRINGRVIEVALVRSAALQGVTVEEVKNKISVLNYLPFNAVNKFSVSLVHDHGKHRLVFLGAPDIFIRHSTLGPEGEKDALKRIDSLAGSGELVIGVATKEVNAKKDFTFSKNMEFNRLSFEGLITLHDPVRPSIKETIRRVELAGIKTVIMTGDHRGTAIAVAKEVGMIVNDDNVLDAIELRTLSDNDLKKRLPMLRVISRVSPLDKMRVVKAFQELGEVVAMTGDGVNDAPSIKQANIGIAMGSGTEVARDVADLVLLDDNFETIAASVEEGRQILNNIRKVLVYLLSNVADGLLLIGGALLAGLALPLNALQILWVNFFTDSFPAVAFAFEKDIDGLVHRPRNIKFGLFDPLMKFLILFIGLSTSALLFILYWLLLRIGFPEETVRTFIFASFGSYTLFLTLSIRSLEKSIFEYPLFSNRYLVMGIGVGIIMMAAAIYVPFLQSLFGTVSLPFYWVLGVVLIGILNIVAIELGKMIFRRRRQVS</sequence>
<dbReference type="GO" id="GO:0016887">
    <property type="term" value="F:ATP hydrolysis activity"/>
    <property type="evidence" value="ECO:0007669"/>
    <property type="project" value="InterPro"/>
</dbReference>
<dbReference type="Pfam" id="PF00690">
    <property type="entry name" value="Cation_ATPase_N"/>
    <property type="match status" value="1"/>
</dbReference>
<feature type="transmembrane region" description="Helical" evidence="11">
    <location>
        <begin position="839"/>
        <end position="858"/>
    </location>
</feature>
<dbReference type="Gene3D" id="2.70.150.10">
    <property type="entry name" value="Calcium-transporting ATPase, cytoplasmic transduction domain A"/>
    <property type="match status" value="1"/>
</dbReference>
<dbReference type="GO" id="GO:1902600">
    <property type="term" value="P:proton transmembrane transport"/>
    <property type="evidence" value="ECO:0007669"/>
    <property type="project" value="TreeGrafter"/>
</dbReference>
<dbReference type="FunFam" id="2.70.150.10:FF:000160">
    <property type="entry name" value="Sarcoplasmic/endoplasmic reticulum calcium ATPase 1"/>
    <property type="match status" value="1"/>
</dbReference>
<evidence type="ECO:0000256" key="6">
    <source>
        <dbReference type="ARBA" id="ARBA00022840"/>
    </source>
</evidence>
<evidence type="ECO:0000256" key="4">
    <source>
        <dbReference type="ARBA" id="ARBA00022692"/>
    </source>
</evidence>
<keyword evidence="6" id="KW-0067">ATP-binding</keyword>
<organism evidence="13 14">
    <name type="scientific">Candidatus Zambryskibacteria bacterium RIFCSPLOWO2_02_FULL_44_12b</name>
    <dbReference type="NCBI Taxonomy" id="1802772"/>
    <lineage>
        <taxon>Bacteria</taxon>
        <taxon>Candidatus Zambryskiibacteriota</taxon>
    </lineage>
</organism>
<evidence type="ECO:0000256" key="9">
    <source>
        <dbReference type="ARBA" id="ARBA00022989"/>
    </source>
</evidence>
<keyword evidence="7" id="KW-0460">Magnesium</keyword>
<keyword evidence="8" id="KW-1278">Translocase</keyword>
<evidence type="ECO:0000256" key="1">
    <source>
        <dbReference type="ARBA" id="ARBA00004127"/>
    </source>
</evidence>
<dbReference type="InterPro" id="IPR018303">
    <property type="entry name" value="ATPase_P-typ_P_site"/>
</dbReference>
<protein>
    <recommendedName>
        <fullName evidence="12">Cation-transporting P-type ATPase N-terminal domain-containing protein</fullName>
    </recommendedName>
</protein>
<dbReference type="InterPro" id="IPR023214">
    <property type="entry name" value="HAD_sf"/>
</dbReference>
<keyword evidence="10 11" id="KW-0472">Membrane</keyword>
<dbReference type="GO" id="GO:0005391">
    <property type="term" value="F:P-type sodium:potassium-exchanging transporter activity"/>
    <property type="evidence" value="ECO:0007669"/>
    <property type="project" value="TreeGrafter"/>
</dbReference>
<dbReference type="SMART" id="SM00831">
    <property type="entry name" value="Cation_ATPase_N"/>
    <property type="match status" value="1"/>
</dbReference>
<dbReference type="InterPro" id="IPR036412">
    <property type="entry name" value="HAD-like_sf"/>
</dbReference>
<proteinExistence type="inferred from homology"/>
<dbReference type="PRINTS" id="PR00120">
    <property type="entry name" value="HATPASE"/>
</dbReference>
<keyword evidence="5" id="KW-0547">Nucleotide-binding</keyword>
<gene>
    <name evidence="13" type="ORF">A3H60_01430</name>
</gene>
<evidence type="ECO:0000256" key="8">
    <source>
        <dbReference type="ARBA" id="ARBA00022967"/>
    </source>
</evidence>
<dbReference type="Gene3D" id="3.40.1110.10">
    <property type="entry name" value="Calcium-transporting ATPase, cytoplasmic domain N"/>
    <property type="match status" value="1"/>
</dbReference>
<dbReference type="AlphaFoldDB" id="A0A1G2UQ49"/>
<feature type="transmembrane region" description="Helical" evidence="11">
    <location>
        <begin position="737"/>
        <end position="761"/>
    </location>
</feature>
<dbReference type="InterPro" id="IPR008250">
    <property type="entry name" value="ATPase_P-typ_transduc_dom_A_sf"/>
</dbReference>
<keyword evidence="3" id="KW-0597">Phosphoprotein</keyword>
<evidence type="ECO:0000256" key="7">
    <source>
        <dbReference type="ARBA" id="ARBA00022842"/>
    </source>
</evidence>
<dbReference type="InterPro" id="IPR050510">
    <property type="entry name" value="Cation_transp_ATPase_P-type"/>
</dbReference>
<comment type="caution">
    <text evidence="13">The sequence shown here is derived from an EMBL/GenBank/DDBJ whole genome shotgun (WGS) entry which is preliminary data.</text>
</comment>
<dbReference type="SFLD" id="SFLDF00027">
    <property type="entry name" value="p-type_atpase"/>
    <property type="match status" value="1"/>
</dbReference>
<feature type="transmembrane region" description="Helical" evidence="11">
    <location>
        <begin position="91"/>
        <end position="107"/>
    </location>
</feature>
<dbReference type="PANTHER" id="PTHR43294">
    <property type="entry name" value="SODIUM/POTASSIUM-TRANSPORTING ATPASE SUBUNIT ALPHA"/>
    <property type="match status" value="1"/>
</dbReference>
<dbReference type="PANTHER" id="PTHR43294:SF20">
    <property type="entry name" value="P-TYPE ATPASE"/>
    <property type="match status" value="1"/>
</dbReference>
<keyword evidence="9 11" id="KW-1133">Transmembrane helix</keyword>
<dbReference type="PRINTS" id="PR00119">
    <property type="entry name" value="CATATPASE"/>
</dbReference>
<dbReference type="SFLD" id="SFLDG00002">
    <property type="entry name" value="C1.7:_P-type_atpase_like"/>
    <property type="match status" value="1"/>
</dbReference>
<dbReference type="InterPro" id="IPR006068">
    <property type="entry name" value="ATPase_P-typ_cation-transptr_C"/>
</dbReference>
<feature type="domain" description="Cation-transporting P-type ATPase N-terminal" evidence="12">
    <location>
        <begin position="13"/>
        <end position="87"/>
    </location>
</feature>
<comment type="similarity">
    <text evidence="2">Belongs to the cation transport ATPase (P-type) (TC 3.A.3) family. Type IIA subfamily.</text>
</comment>
<feature type="transmembrane region" description="Helical" evidence="11">
    <location>
        <begin position="60"/>
        <end position="85"/>
    </location>
</feature>
<dbReference type="SFLD" id="SFLDS00003">
    <property type="entry name" value="Haloacid_Dehalogenase"/>
    <property type="match status" value="1"/>
</dbReference>
<dbReference type="InterPro" id="IPR059000">
    <property type="entry name" value="ATPase_P-type_domA"/>
</dbReference>
<dbReference type="InterPro" id="IPR004014">
    <property type="entry name" value="ATPase_P-typ_cation-transptr_N"/>
</dbReference>
<dbReference type="SUPFAM" id="SSF81665">
    <property type="entry name" value="Calcium ATPase, transmembrane domain M"/>
    <property type="match status" value="1"/>
</dbReference>
<evidence type="ECO:0000313" key="13">
    <source>
        <dbReference type="EMBL" id="OHB11527.1"/>
    </source>
</evidence>
<dbReference type="InterPro" id="IPR001757">
    <property type="entry name" value="P_typ_ATPase"/>
</dbReference>
<dbReference type="Pfam" id="PF00689">
    <property type="entry name" value="Cation_ATPase_C"/>
    <property type="match status" value="1"/>
</dbReference>
<feature type="transmembrane region" description="Helical" evidence="11">
    <location>
        <begin position="805"/>
        <end position="827"/>
    </location>
</feature>
<dbReference type="GO" id="GO:0005524">
    <property type="term" value="F:ATP binding"/>
    <property type="evidence" value="ECO:0007669"/>
    <property type="project" value="UniProtKB-KW"/>
</dbReference>
<dbReference type="GO" id="GO:0006883">
    <property type="term" value="P:intracellular sodium ion homeostasis"/>
    <property type="evidence" value="ECO:0007669"/>
    <property type="project" value="TreeGrafter"/>
</dbReference>
<keyword evidence="4 11" id="KW-0812">Transmembrane</keyword>
<feature type="transmembrane region" description="Helical" evidence="11">
    <location>
        <begin position="698"/>
        <end position="716"/>
    </location>
</feature>
<dbReference type="GO" id="GO:0036376">
    <property type="term" value="P:sodium ion export across plasma membrane"/>
    <property type="evidence" value="ECO:0007669"/>
    <property type="project" value="TreeGrafter"/>
</dbReference>
<dbReference type="Gene3D" id="1.20.1110.10">
    <property type="entry name" value="Calcium-transporting ATPase, transmembrane domain"/>
    <property type="match status" value="2"/>
</dbReference>
<dbReference type="InterPro" id="IPR044492">
    <property type="entry name" value="P_typ_ATPase_HD_dom"/>
</dbReference>
<dbReference type="GO" id="GO:0005886">
    <property type="term" value="C:plasma membrane"/>
    <property type="evidence" value="ECO:0007669"/>
    <property type="project" value="TreeGrafter"/>
</dbReference>
<reference evidence="13 14" key="1">
    <citation type="journal article" date="2016" name="Nat. Commun.">
        <title>Thousands of microbial genomes shed light on interconnected biogeochemical processes in an aquifer system.</title>
        <authorList>
            <person name="Anantharaman K."/>
            <person name="Brown C.T."/>
            <person name="Hug L.A."/>
            <person name="Sharon I."/>
            <person name="Castelle C.J."/>
            <person name="Probst A.J."/>
            <person name="Thomas B.C."/>
            <person name="Singh A."/>
            <person name="Wilkins M.J."/>
            <person name="Karaoz U."/>
            <person name="Brodie E.L."/>
            <person name="Williams K.H."/>
            <person name="Hubbard S.S."/>
            <person name="Banfield J.F."/>
        </authorList>
    </citation>
    <scope>NUCLEOTIDE SEQUENCE [LARGE SCALE GENOMIC DNA]</scope>
</reference>
<feature type="transmembrane region" description="Helical" evidence="11">
    <location>
        <begin position="281"/>
        <end position="306"/>
    </location>
</feature>
<evidence type="ECO:0000256" key="11">
    <source>
        <dbReference type="SAM" id="Phobius"/>
    </source>
</evidence>
<feature type="transmembrane region" description="Helical" evidence="11">
    <location>
        <begin position="255"/>
        <end position="275"/>
    </location>
</feature>
<name>A0A1G2UQ49_9BACT</name>
<evidence type="ECO:0000256" key="10">
    <source>
        <dbReference type="ARBA" id="ARBA00023136"/>
    </source>
</evidence>
<evidence type="ECO:0000259" key="12">
    <source>
        <dbReference type="SMART" id="SM00831"/>
    </source>
</evidence>
<dbReference type="SUPFAM" id="SSF56784">
    <property type="entry name" value="HAD-like"/>
    <property type="match status" value="1"/>
</dbReference>
<dbReference type="SUPFAM" id="SSF81660">
    <property type="entry name" value="Metal cation-transporting ATPase, ATP-binding domain N"/>
    <property type="match status" value="1"/>
</dbReference>
<dbReference type="Proteomes" id="UP000177202">
    <property type="component" value="Unassembled WGS sequence"/>
</dbReference>
<evidence type="ECO:0000256" key="5">
    <source>
        <dbReference type="ARBA" id="ARBA00022741"/>
    </source>
</evidence>
<accession>A0A1G2UQ49</accession>
<dbReference type="GO" id="GO:0012505">
    <property type="term" value="C:endomembrane system"/>
    <property type="evidence" value="ECO:0007669"/>
    <property type="project" value="UniProtKB-SubCell"/>
</dbReference>
<dbReference type="GO" id="GO:1990573">
    <property type="term" value="P:potassium ion import across plasma membrane"/>
    <property type="evidence" value="ECO:0007669"/>
    <property type="project" value="TreeGrafter"/>
</dbReference>
<dbReference type="Pfam" id="PF00122">
    <property type="entry name" value="E1-E2_ATPase"/>
    <property type="match status" value="1"/>
</dbReference>
<dbReference type="GO" id="GO:0030007">
    <property type="term" value="P:intracellular potassium ion homeostasis"/>
    <property type="evidence" value="ECO:0007669"/>
    <property type="project" value="TreeGrafter"/>
</dbReference>
<evidence type="ECO:0000313" key="14">
    <source>
        <dbReference type="Proteomes" id="UP000177202"/>
    </source>
</evidence>
<dbReference type="InterPro" id="IPR023299">
    <property type="entry name" value="ATPase_P-typ_cyto_dom_N"/>
</dbReference>
<dbReference type="InterPro" id="IPR023298">
    <property type="entry name" value="ATPase_P-typ_TM_dom_sf"/>
</dbReference>
<dbReference type="NCBIfam" id="TIGR01494">
    <property type="entry name" value="ATPase_P-type"/>
    <property type="match status" value="3"/>
</dbReference>
<feature type="transmembrane region" description="Helical" evidence="11">
    <location>
        <begin position="667"/>
        <end position="692"/>
    </location>
</feature>